<dbReference type="Proteomes" id="UP000769766">
    <property type="component" value="Unassembled WGS sequence"/>
</dbReference>
<dbReference type="InterPro" id="IPR053716">
    <property type="entry name" value="Flag_assembly_chemotaxis_eff"/>
</dbReference>
<reference evidence="12" key="1">
    <citation type="submission" date="2020-07" db="EMBL/GenBank/DDBJ databases">
        <title>Huge and variable diversity of episymbiotic CPR bacteria and DPANN archaea in groundwater ecosystems.</title>
        <authorList>
            <person name="He C.Y."/>
            <person name="Keren R."/>
            <person name="Whittaker M."/>
            <person name="Farag I.F."/>
            <person name="Doudna J."/>
            <person name="Cate J.H.D."/>
            <person name="Banfield J.F."/>
        </authorList>
    </citation>
    <scope>NUCLEOTIDE SEQUENCE</scope>
    <source>
        <strain evidence="12">NC_groundwater_672_Ag_B-0.1um_62_36</strain>
    </source>
</reference>
<evidence type="ECO:0000256" key="8">
    <source>
        <dbReference type="ARBA" id="ARBA00022927"/>
    </source>
</evidence>
<evidence type="ECO:0000256" key="6">
    <source>
        <dbReference type="ARBA" id="ARBA00022500"/>
    </source>
</evidence>
<protein>
    <recommendedName>
        <fullName evidence="3">Flagellar FliJ protein</fullName>
    </recommendedName>
</protein>
<evidence type="ECO:0000256" key="2">
    <source>
        <dbReference type="ARBA" id="ARBA00010004"/>
    </source>
</evidence>
<keyword evidence="10" id="KW-1006">Bacterial flagellum protein export</keyword>
<evidence type="ECO:0000256" key="7">
    <source>
        <dbReference type="ARBA" id="ARBA00022795"/>
    </source>
</evidence>
<keyword evidence="6" id="KW-0145">Chemotaxis</keyword>
<evidence type="ECO:0000256" key="1">
    <source>
        <dbReference type="ARBA" id="ARBA00004413"/>
    </source>
</evidence>
<dbReference type="GO" id="GO:0005886">
    <property type="term" value="C:plasma membrane"/>
    <property type="evidence" value="ECO:0007669"/>
    <property type="project" value="UniProtKB-SubCell"/>
</dbReference>
<gene>
    <name evidence="12" type="primary">fliJ</name>
    <name evidence="12" type="ORF">HYY20_12395</name>
</gene>
<proteinExistence type="inferred from homology"/>
<dbReference type="AlphaFoldDB" id="A0A932CR84"/>
<dbReference type="InterPro" id="IPR012823">
    <property type="entry name" value="Flagell_FliJ"/>
</dbReference>
<keyword evidence="7" id="KW-1005">Bacterial flagellum biogenesis</keyword>
<dbReference type="NCBIfam" id="TIGR02473">
    <property type="entry name" value="flagell_FliJ"/>
    <property type="match status" value="1"/>
</dbReference>
<name>A0A932CR84_UNCTE</name>
<keyword evidence="9" id="KW-0472">Membrane</keyword>
<comment type="similarity">
    <text evidence="2">Belongs to the FliJ family.</text>
</comment>
<organism evidence="12 13">
    <name type="scientific">Tectimicrobiota bacterium</name>
    <dbReference type="NCBI Taxonomy" id="2528274"/>
    <lineage>
        <taxon>Bacteria</taxon>
        <taxon>Pseudomonadati</taxon>
        <taxon>Nitrospinota/Tectimicrobiota group</taxon>
        <taxon>Candidatus Tectimicrobiota</taxon>
    </lineage>
</organism>
<keyword evidence="11" id="KW-0175">Coiled coil</keyword>
<sequence length="151" mass="18249">MKRFPLDSLLAYRQEVEKELKEELAAIQERLSLEMGKLTTYRTERDRWRGELGKLEGEDFLPERVELYQNYIEQLAQKIQRQEEVIAQIEVARETKRQGLLKASRDKKMVERLKEGFQRRADLEERQEEQKFLGDLALSNFFRRVRTEERE</sequence>
<evidence type="ECO:0000256" key="4">
    <source>
        <dbReference type="ARBA" id="ARBA00022448"/>
    </source>
</evidence>
<feature type="coiled-coil region" evidence="11">
    <location>
        <begin position="65"/>
        <end position="92"/>
    </location>
</feature>
<evidence type="ECO:0000256" key="9">
    <source>
        <dbReference type="ARBA" id="ARBA00023136"/>
    </source>
</evidence>
<dbReference type="GO" id="GO:0009288">
    <property type="term" value="C:bacterial-type flagellum"/>
    <property type="evidence" value="ECO:0007669"/>
    <property type="project" value="InterPro"/>
</dbReference>
<evidence type="ECO:0000256" key="3">
    <source>
        <dbReference type="ARBA" id="ARBA00020392"/>
    </source>
</evidence>
<evidence type="ECO:0000313" key="13">
    <source>
        <dbReference type="Proteomes" id="UP000769766"/>
    </source>
</evidence>
<evidence type="ECO:0000256" key="10">
    <source>
        <dbReference type="ARBA" id="ARBA00023225"/>
    </source>
</evidence>
<keyword evidence="5" id="KW-1003">Cell membrane</keyword>
<evidence type="ECO:0000256" key="5">
    <source>
        <dbReference type="ARBA" id="ARBA00022475"/>
    </source>
</evidence>
<keyword evidence="12" id="KW-0966">Cell projection</keyword>
<keyword evidence="8" id="KW-0653">Protein transport</keyword>
<dbReference type="EMBL" id="JACPRF010000378">
    <property type="protein sequence ID" value="MBI2877671.1"/>
    <property type="molecule type" value="Genomic_DNA"/>
</dbReference>
<dbReference type="Pfam" id="PF02050">
    <property type="entry name" value="FliJ"/>
    <property type="match status" value="1"/>
</dbReference>
<evidence type="ECO:0000313" key="12">
    <source>
        <dbReference type="EMBL" id="MBI2877671.1"/>
    </source>
</evidence>
<dbReference type="GO" id="GO:0044781">
    <property type="term" value="P:bacterial-type flagellum organization"/>
    <property type="evidence" value="ECO:0007669"/>
    <property type="project" value="UniProtKB-KW"/>
</dbReference>
<dbReference type="GO" id="GO:0071973">
    <property type="term" value="P:bacterial-type flagellum-dependent cell motility"/>
    <property type="evidence" value="ECO:0007669"/>
    <property type="project" value="InterPro"/>
</dbReference>
<dbReference type="GO" id="GO:0015031">
    <property type="term" value="P:protein transport"/>
    <property type="evidence" value="ECO:0007669"/>
    <property type="project" value="UniProtKB-KW"/>
</dbReference>
<keyword evidence="12" id="KW-0969">Cilium</keyword>
<dbReference type="GO" id="GO:0006935">
    <property type="term" value="P:chemotaxis"/>
    <property type="evidence" value="ECO:0007669"/>
    <property type="project" value="UniProtKB-KW"/>
</dbReference>
<comment type="caution">
    <text evidence="12">The sequence shown here is derived from an EMBL/GenBank/DDBJ whole genome shotgun (WGS) entry which is preliminary data.</text>
</comment>
<comment type="subcellular location">
    <subcellularLocation>
        <location evidence="1">Cell membrane</location>
        <topology evidence="1">Peripheral membrane protein</topology>
        <orientation evidence="1">Cytoplasmic side</orientation>
    </subcellularLocation>
</comment>
<dbReference type="Gene3D" id="1.10.287.1700">
    <property type="match status" value="1"/>
</dbReference>
<evidence type="ECO:0000256" key="11">
    <source>
        <dbReference type="SAM" id="Coils"/>
    </source>
</evidence>
<keyword evidence="12" id="KW-0282">Flagellum</keyword>
<keyword evidence="4" id="KW-0813">Transport</keyword>
<accession>A0A932CR84</accession>